<name>A0ABN2UES7_9MICO</name>
<comment type="caution">
    <text evidence="2">The sequence shown here is derived from an EMBL/GenBank/DDBJ whole genome shotgun (WGS) entry which is preliminary data.</text>
</comment>
<accession>A0ABN2UES7</accession>
<organism evidence="2 3">
    <name type="scientific">Terrabacter terrae</name>
    <dbReference type="NCBI Taxonomy" id="318434"/>
    <lineage>
        <taxon>Bacteria</taxon>
        <taxon>Bacillati</taxon>
        <taxon>Actinomycetota</taxon>
        <taxon>Actinomycetes</taxon>
        <taxon>Micrococcales</taxon>
        <taxon>Intrasporangiaceae</taxon>
        <taxon>Terrabacter</taxon>
    </lineage>
</organism>
<dbReference type="RefSeq" id="WP_343992240.1">
    <property type="nucleotide sequence ID" value="NZ_BAAANB010000021.1"/>
</dbReference>
<dbReference type="SUPFAM" id="SSF52091">
    <property type="entry name" value="SpoIIaa-like"/>
    <property type="match status" value="1"/>
</dbReference>
<proteinExistence type="predicted"/>
<sequence>MTLNTHRRGLVRVLEAPDGHDVIIEGRLDVHTVPDIRDAIHAVISQGPGELRLHVRDAEIGDATGLGVIVHLHRRATRAERRLLLVDASERTTRLLRGCRLDRLLATPRHVAVGGHPSATVAPLTA</sequence>
<feature type="domain" description="STAS" evidence="1">
    <location>
        <begin position="24"/>
        <end position="97"/>
    </location>
</feature>
<dbReference type="CDD" id="cd07043">
    <property type="entry name" value="STAS_anti-anti-sigma_factors"/>
    <property type="match status" value="1"/>
</dbReference>
<dbReference type="PROSITE" id="PS50801">
    <property type="entry name" value="STAS"/>
    <property type="match status" value="1"/>
</dbReference>
<evidence type="ECO:0000313" key="3">
    <source>
        <dbReference type="Proteomes" id="UP001501285"/>
    </source>
</evidence>
<evidence type="ECO:0000259" key="1">
    <source>
        <dbReference type="PROSITE" id="PS50801"/>
    </source>
</evidence>
<dbReference type="EMBL" id="BAAANB010000021">
    <property type="protein sequence ID" value="GAA2035112.1"/>
    <property type="molecule type" value="Genomic_DNA"/>
</dbReference>
<reference evidence="2 3" key="1">
    <citation type="journal article" date="2019" name="Int. J. Syst. Evol. Microbiol.">
        <title>The Global Catalogue of Microorganisms (GCM) 10K type strain sequencing project: providing services to taxonomists for standard genome sequencing and annotation.</title>
        <authorList>
            <consortium name="The Broad Institute Genomics Platform"/>
            <consortium name="The Broad Institute Genome Sequencing Center for Infectious Disease"/>
            <person name="Wu L."/>
            <person name="Ma J."/>
        </authorList>
    </citation>
    <scope>NUCLEOTIDE SEQUENCE [LARGE SCALE GENOMIC DNA]</scope>
    <source>
        <strain evidence="2 3">JCM 14283</strain>
    </source>
</reference>
<dbReference type="Pfam" id="PF01740">
    <property type="entry name" value="STAS"/>
    <property type="match status" value="1"/>
</dbReference>
<gene>
    <name evidence="2" type="ORF">GCM10009740_27380</name>
</gene>
<dbReference type="InterPro" id="IPR036513">
    <property type="entry name" value="STAS_dom_sf"/>
</dbReference>
<dbReference type="InterPro" id="IPR002645">
    <property type="entry name" value="STAS_dom"/>
</dbReference>
<protein>
    <submittedName>
        <fullName evidence="2">STAS domain-containing protein</fullName>
    </submittedName>
</protein>
<keyword evidence="3" id="KW-1185">Reference proteome</keyword>
<dbReference type="Gene3D" id="3.30.750.24">
    <property type="entry name" value="STAS domain"/>
    <property type="match status" value="1"/>
</dbReference>
<evidence type="ECO:0000313" key="2">
    <source>
        <dbReference type="EMBL" id="GAA2035112.1"/>
    </source>
</evidence>
<dbReference type="Proteomes" id="UP001501285">
    <property type="component" value="Unassembled WGS sequence"/>
</dbReference>